<dbReference type="GO" id="GO:0000155">
    <property type="term" value="F:phosphorelay sensor kinase activity"/>
    <property type="evidence" value="ECO:0007669"/>
    <property type="project" value="InterPro"/>
</dbReference>
<keyword evidence="9" id="KW-0902">Two-component regulatory system</keyword>
<dbReference type="Gene3D" id="1.10.287.130">
    <property type="match status" value="1"/>
</dbReference>
<evidence type="ECO:0000256" key="2">
    <source>
        <dbReference type="ARBA" id="ARBA00004236"/>
    </source>
</evidence>
<evidence type="ECO:0000313" key="14">
    <source>
        <dbReference type="Proteomes" id="UP000002791"/>
    </source>
</evidence>
<sequence length="427" mass="45120">MNTSAAARLRRLRWLLTVLFTAINAVGLVLFAWLLVRGNAERGHERLDAEVHRVTSTVKRLLQYDGTLVTAFISDDEINTQCPQFAVLPGDTGQFPGHVSERSCVEVDLDVLNGAAREAVLTESFFRAPVRGPDGGLVWVGADPFRNDTGQYIGAVVAAVDADPMSQEHDRLVLFVVGGCALLLGAVAVGGHLLSGRAIRPAVAALEQQELLLAETAHDLRSPVAALRALAESAQRNPAEREELLSRTVNLAARMGGIIDDLLTRARLAAGVEEITPVPVRLDQLVTTVVDETNAGTATITVTTAPTTVIADAALVQRAVGNLVDNALRYGRQPGADAIVHVTVAGGRVIVADHGPGIDPEVVEERVDRFSSTGGSSGLGLAIVRWVAQAHGGSLRVYNAEAGGAIFELVLPESDPKHAPMGQSPES</sequence>
<dbReference type="InterPro" id="IPR050428">
    <property type="entry name" value="TCS_sensor_his_kinase"/>
</dbReference>
<evidence type="ECO:0000256" key="10">
    <source>
        <dbReference type="ARBA" id="ARBA00023136"/>
    </source>
</evidence>
<organism evidence="13 14">
    <name type="scientific">Saccharomonospora cyanea NA-134</name>
    <dbReference type="NCBI Taxonomy" id="882082"/>
    <lineage>
        <taxon>Bacteria</taxon>
        <taxon>Bacillati</taxon>
        <taxon>Actinomycetota</taxon>
        <taxon>Actinomycetes</taxon>
        <taxon>Pseudonocardiales</taxon>
        <taxon>Pseudonocardiaceae</taxon>
        <taxon>Saccharomonospora</taxon>
    </lineage>
</organism>
<dbReference type="CDD" id="cd00082">
    <property type="entry name" value="HisKA"/>
    <property type="match status" value="1"/>
</dbReference>
<evidence type="ECO:0000256" key="11">
    <source>
        <dbReference type="SAM" id="Phobius"/>
    </source>
</evidence>
<dbReference type="SUPFAM" id="SSF47384">
    <property type="entry name" value="Homodimeric domain of signal transducing histidine kinase"/>
    <property type="match status" value="1"/>
</dbReference>
<dbReference type="SUPFAM" id="SSF55874">
    <property type="entry name" value="ATPase domain of HSP90 chaperone/DNA topoisomerase II/histidine kinase"/>
    <property type="match status" value="1"/>
</dbReference>
<dbReference type="CDD" id="cd00075">
    <property type="entry name" value="HATPase"/>
    <property type="match status" value="1"/>
</dbReference>
<gene>
    <name evidence="13" type="ORF">SaccyDRAFT_3182</name>
</gene>
<feature type="domain" description="Histidine kinase" evidence="12">
    <location>
        <begin position="215"/>
        <end position="415"/>
    </location>
</feature>
<dbReference type="SMART" id="SM00387">
    <property type="entry name" value="HATPase_c"/>
    <property type="match status" value="1"/>
</dbReference>
<dbReference type="PRINTS" id="PR00344">
    <property type="entry name" value="BCTRLSENSOR"/>
</dbReference>
<dbReference type="RefSeq" id="WP_005457495.1">
    <property type="nucleotide sequence ID" value="NZ_CM001440.1"/>
</dbReference>
<dbReference type="OrthoDB" id="5012372at2"/>
<dbReference type="eggNOG" id="COG2205">
    <property type="taxonomic scope" value="Bacteria"/>
</dbReference>
<feature type="transmembrane region" description="Helical" evidence="11">
    <location>
        <begin position="172"/>
        <end position="194"/>
    </location>
</feature>
<comment type="catalytic activity">
    <reaction evidence="1">
        <text>ATP + protein L-histidine = ADP + protein N-phospho-L-histidine.</text>
        <dbReference type="EC" id="2.7.13.3"/>
    </reaction>
</comment>
<dbReference type="AlphaFoldDB" id="H5XLX6"/>
<dbReference type="EC" id="2.7.13.3" evidence="3"/>
<dbReference type="InterPro" id="IPR003594">
    <property type="entry name" value="HATPase_dom"/>
</dbReference>
<reference evidence="13 14" key="1">
    <citation type="submission" date="2011-11" db="EMBL/GenBank/DDBJ databases">
        <title>The Noncontiguous Finished sequence of Saccharomonospora cyanea NA-134.</title>
        <authorList>
            <consortium name="US DOE Joint Genome Institute"/>
            <person name="Lucas S."/>
            <person name="Han J."/>
            <person name="Lapidus A."/>
            <person name="Cheng J.-F."/>
            <person name="Goodwin L."/>
            <person name="Pitluck S."/>
            <person name="Peters L."/>
            <person name="Ovchinnikova G."/>
            <person name="Lu M."/>
            <person name="Detter J.C."/>
            <person name="Han C."/>
            <person name="Tapia R."/>
            <person name="Land M."/>
            <person name="Hauser L."/>
            <person name="Kyrpides N."/>
            <person name="Ivanova N."/>
            <person name="Pagani I."/>
            <person name="Brambilla E.-M."/>
            <person name="Klenk H.-P."/>
            <person name="Woyke T."/>
        </authorList>
    </citation>
    <scope>NUCLEOTIDE SEQUENCE [LARGE SCALE GENOMIC DNA]</scope>
    <source>
        <strain evidence="13 14">NA-134</strain>
    </source>
</reference>
<evidence type="ECO:0000256" key="9">
    <source>
        <dbReference type="ARBA" id="ARBA00023012"/>
    </source>
</evidence>
<protein>
    <recommendedName>
        <fullName evidence="3">histidine kinase</fullName>
        <ecNumber evidence="3">2.7.13.3</ecNumber>
    </recommendedName>
</protein>
<dbReference type="HOGENOM" id="CLU_000445_89_6_11"/>
<evidence type="ECO:0000256" key="5">
    <source>
        <dbReference type="ARBA" id="ARBA00022679"/>
    </source>
</evidence>
<evidence type="ECO:0000256" key="8">
    <source>
        <dbReference type="ARBA" id="ARBA00022989"/>
    </source>
</evidence>
<dbReference type="STRING" id="882082.SaccyDRAFT_3182"/>
<keyword evidence="6 11" id="KW-0812">Transmembrane</keyword>
<evidence type="ECO:0000313" key="13">
    <source>
        <dbReference type="EMBL" id="EHR62018.1"/>
    </source>
</evidence>
<keyword evidence="10 11" id="KW-0472">Membrane</keyword>
<keyword evidence="4" id="KW-0597">Phosphoprotein</keyword>
<keyword evidence="5" id="KW-0808">Transferase</keyword>
<dbReference type="Gene3D" id="3.30.565.10">
    <property type="entry name" value="Histidine kinase-like ATPase, C-terminal domain"/>
    <property type="match status" value="1"/>
</dbReference>
<accession>H5XLX6</accession>
<dbReference type="EMBL" id="CM001440">
    <property type="protein sequence ID" value="EHR62018.1"/>
    <property type="molecule type" value="Genomic_DNA"/>
</dbReference>
<dbReference type="InterPro" id="IPR005467">
    <property type="entry name" value="His_kinase_dom"/>
</dbReference>
<keyword evidence="8 11" id="KW-1133">Transmembrane helix</keyword>
<evidence type="ECO:0000256" key="6">
    <source>
        <dbReference type="ARBA" id="ARBA00022692"/>
    </source>
</evidence>
<dbReference type="GO" id="GO:0005886">
    <property type="term" value="C:plasma membrane"/>
    <property type="evidence" value="ECO:0007669"/>
    <property type="project" value="UniProtKB-SubCell"/>
</dbReference>
<evidence type="ECO:0000256" key="3">
    <source>
        <dbReference type="ARBA" id="ARBA00012438"/>
    </source>
</evidence>
<dbReference type="Pfam" id="PF00512">
    <property type="entry name" value="HisKA"/>
    <property type="match status" value="1"/>
</dbReference>
<dbReference type="InterPro" id="IPR036890">
    <property type="entry name" value="HATPase_C_sf"/>
</dbReference>
<comment type="subcellular location">
    <subcellularLocation>
        <location evidence="2">Cell membrane</location>
    </subcellularLocation>
</comment>
<evidence type="ECO:0000256" key="1">
    <source>
        <dbReference type="ARBA" id="ARBA00000085"/>
    </source>
</evidence>
<dbReference type="Pfam" id="PF02518">
    <property type="entry name" value="HATPase_c"/>
    <property type="match status" value="1"/>
</dbReference>
<evidence type="ECO:0000256" key="7">
    <source>
        <dbReference type="ARBA" id="ARBA00022777"/>
    </source>
</evidence>
<evidence type="ECO:0000259" key="12">
    <source>
        <dbReference type="PROSITE" id="PS50109"/>
    </source>
</evidence>
<dbReference type="SMART" id="SM00388">
    <property type="entry name" value="HisKA"/>
    <property type="match status" value="1"/>
</dbReference>
<dbReference type="PANTHER" id="PTHR45436">
    <property type="entry name" value="SENSOR HISTIDINE KINASE YKOH"/>
    <property type="match status" value="1"/>
</dbReference>
<dbReference type="InterPro" id="IPR004358">
    <property type="entry name" value="Sig_transdc_His_kin-like_C"/>
</dbReference>
<evidence type="ECO:0000256" key="4">
    <source>
        <dbReference type="ARBA" id="ARBA00022553"/>
    </source>
</evidence>
<name>H5XLX6_9PSEU</name>
<feature type="transmembrane region" description="Helical" evidence="11">
    <location>
        <begin position="12"/>
        <end position="36"/>
    </location>
</feature>
<dbReference type="InterPro" id="IPR003661">
    <property type="entry name" value="HisK_dim/P_dom"/>
</dbReference>
<dbReference type="PANTHER" id="PTHR45436:SF5">
    <property type="entry name" value="SENSOR HISTIDINE KINASE TRCS"/>
    <property type="match status" value="1"/>
</dbReference>
<dbReference type="InterPro" id="IPR036097">
    <property type="entry name" value="HisK_dim/P_sf"/>
</dbReference>
<dbReference type="Proteomes" id="UP000002791">
    <property type="component" value="Chromosome"/>
</dbReference>
<keyword evidence="14" id="KW-1185">Reference proteome</keyword>
<dbReference type="PROSITE" id="PS50109">
    <property type="entry name" value="HIS_KIN"/>
    <property type="match status" value="1"/>
</dbReference>
<keyword evidence="7 13" id="KW-0418">Kinase</keyword>
<proteinExistence type="predicted"/>